<evidence type="ECO:0000256" key="13">
    <source>
        <dbReference type="SAM" id="MobiDB-lite"/>
    </source>
</evidence>
<dbReference type="InterPro" id="IPR014751">
    <property type="entry name" value="XRCC4-like_C"/>
</dbReference>
<dbReference type="AlphaFoldDB" id="A0A663NFH2"/>
<evidence type="ECO:0000256" key="6">
    <source>
        <dbReference type="ARBA" id="ARBA00023054"/>
    </source>
</evidence>
<dbReference type="PANTHER" id="PTHR45615">
    <property type="entry name" value="MYOSIN HEAVY CHAIN, NON-MUSCLE"/>
    <property type="match status" value="1"/>
</dbReference>
<dbReference type="GO" id="GO:0006936">
    <property type="term" value="P:muscle contraction"/>
    <property type="evidence" value="ECO:0007669"/>
    <property type="project" value="TreeGrafter"/>
</dbReference>
<evidence type="ECO:0000256" key="5">
    <source>
        <dbReference type="ARBA" id="ARBA00022840"/>
    </source>
</evidence>
<dbReference type="GO" id="GO:0032982">
    <property type="term" value="C:myosin filament"/>
    <property type="evidence" value="ECO:0007669"/>
    <property type="project" value="UniProtKB-KW"/>
</dbReference>
<dbReference type="GO" id="GO:0016460">
    <property type="term" value="C:myosin II complex"/>
    <property type="evidence" value="ECO:0007669"/>
    <property type="project" value="TreeGrafter"/>
</dbReference>
<reference evidence="15" key="2">
    <citation type="submission" date="2025-09" db="UniProtKB">
        <authorList>
            <consortium name="Ensembl"/>
        </authorList>
    </citation>
    <scope>IDENTIFICATION</scope>
</reference>
<keyword evidence="2" id="KW-0787">Thick filament</keyword>
<comment type="subunit">
    <text evidence="11">Muscle myosin is a hexameric protein that consists of 2 heavy chain subunits (MHC), 2 alkali light chain subunits (MLC) and 2 regulatory light chain subunits (MLC-2).</text>
</comment>
<accession>A0A663NFH2</accession>
<evidence type="ECO:0000256" key="11">
    <source>
        <dbReference type="ARBA" id="ARBA00038612"/>
    </source>
</evidence>
<dbReference type="Gene3D" id="1.20.5.340">
    <property type="match status" value="1"/>
</dbReference>
<dbReference type="GO" id="GO:0005524">
    <property type="term" value="F:ATP binding"/>
    <property type="evidence" value="ECO:0007669"/>
    <property type="project" value="UniProtKB-KW"/>
</dbReference>
<evidence type="ECO:0000256" key="2">
    <source>
        <dbReference type="ARBA" id="ARBA00022433"/>
    </source>
</evidence>
<keyword evidence="6 12" id="KW-0175">Coiled coil</keyword>
<keyword evidence="3" id="KW-0963">Cytoplasm</keyword>
<keyword evidence="9" id="KW-0514">Muscle protein</keyword>
<evidence type="ECO:0000256" key="7">
    <source>
        <dbReference type="ARBA" id="ARBA00023123"/>
    </source>
</evidence>
<evidence type="ECO:0000313" key="16">
    <source>
        <dbReference type="Proteomes" id="UP000472269"/>
    </source>
</evidence>
<keyword evidence="4" id="KW-0547">Nucleotide-binding</keyword>
<reference evidence="15" key="1">
    <citation type="submission" date="2025-08" db="UniProtKB">
        <authorList>
            <consortium name="Ensembl"/>
        </authorList>
    </citation>
    <scope>IDENTIFICATION</scope>
</reference>
<evidence type="ECO:0000256" key="1">
    <source>
        <dbReference type="ARBA" id="ARBA00004657"/>
    </source>
</evidence>
<keyword evidence="16" id="KW-1185">Reference proteome</keyword>
<evidence type="ECO:0000256" key="9">
    <source>
        <dbReference type="ARBA" id="ARBA00023179"/>
    </source>
</evidence>
<name>A0A663NFH2_ATHCN</name>
<protein>
    <recommendedName>
        <fullName evidence="14">Myosin tail domain-containing protein</fullName>
    </recommendedName>
</protein>
<dbReference type="InterPro" id="IPR002928">
    <property type="entry name" value="Myosin_tail"/>
</dbReference>
<keyword evidence="7" id="KW-0518">Myosin</keyword>
<comment type="subcellular location">
    <subcellularLocation>
        <location evidence="1">Cytoplasm</location>
        <location evidence="1">Myofibril</location>
    </subcellularLocation>
</comment>
<evidence type="ECO:0000256" key="8">
    <source>
        <dbReference type="ARBA" id="ARBA00023175"/>
    </source>
</evidence>
<feature type="coiled-coil region" evidence="12">
    <location>
        <begin position="1"/>
        <end position="271"/>
    </location>
</feature>
<evidence type="ECO:0000256" key="3">
    <source>
        <dbReference type="ARBA" id="ARBA00022490"/>
    </source>
</evidence>
<feature type="domain" description="Myosin tail" evidence="14">
    <location>
        <begin position="68"/>
        <end position="272"/>
    </location>
</feature>
<dbReference type="GO" id="GO:0051015">
    <property type="term" value="F:actin filament binding"/>
    <property type="evidence" value="ECO:0007669"/>
    <property type="project" value="TreeGrafter"/>
</dbReference>
<evidence type="ECO:0000313" key="15">
    <source>
        <dbReference type="Ensembl" id="ENSACUP00000022552.1"/>
    </source>
</evidence>
<evidence type="ECO:0000256" key="4">
    <source>
        <dbReference type="ARBA" id="ARBA00022741"/>
    </source>
</evidence>
<feature type="compositionally biased region" description="Basic and acidic residues" evidence="13">
    <location>
        <begin position="305"/>
        <end position="314"/>
    </location>
</feature>
<dbReference type="OMA" id="RENMLNS"/>
<dbReference type="Gene3D" id="1.20.5.370">
    <property type="match status" value="1"/>
</dbReference>
<dbReference type="Pfam" id="PF01576">
    <property type="entry name" value="Myosin_tail_1"/>
    <property type="match status" value="1"/>
</dbReference>
<keyword evidence="10" id="KW-0009">Actin-binding</keyword>
<dbReference type="Ensembl" id="ENSACUT00000024032.1">
    <property type="protein sequence ID" value="ENSACUP00000022552.1"/>
    <property type="gene ID" value="ENSACUG00000015048.1"/>
</dbReference>
<evidence type="ECO:0000256" key="12">
    <source>
        <dbReference type="SAM" id="Coils"/>
    </source>
</evidence>
<organism evidence="15 16">
    <name type="scientific">Athene cunicularia</name>
    <name type="common">Burrowing owl</name>
    <name type="synonym">Speotyto cunicularia</name>
    <dbReference type="NCBI Taxonomy" id="194338"/>
    <lineage>
        <taxon>Eukaryota</taxon>
        <taxon>Metazoa</taxon>
        <taxon>Chordata</taxon>
        <taxon>Craniata</taxon>
        <taxon>Vertebrata</taxon>
        <taxon>Euteleostomi</taxon>
        <taxon>Archelosauria</taxon>
        <taxon>Archosauria</taxon>
        <taxon>Dinosauria</taxon>
        <taxon>Saurischia</taxon>
        <taxon>Theropoda</taxon>
        <taxon>Coelurosauria</taxon>
        <taxon>Aves</taxon>
        <taxon>Neognathae</taxon>
        <taxon>Neoaves</taxon>
        <taxon>Telluraves</taxon>
        <taxon>Strigiformes</taxon>
        <taxon>Strigidae</taxon>
        <taxon>Athene</taxon>
    </lineage>
</organism>
<keyword evidence="8" id="KW-0505">Motor protein</keyword>
<feature type="region of interest" description="Disordered" evidence="13">
    <location>
        <begin position="291"/>
        <end position="339"/>
    </location>
</feature>
<proteinExistence type="predicted"/>
<dbReference type="Proteomes" id="UP000472269">
    <property type="component" value="Unplaced"/>
</dbReference>
<dbReference type="SUPFAM" id="SSF90257">
    <property type="entry name" value="Myosin rod fragments"/>
    <property type="match status" value="1"/>
</dbReference>
<evidence type="ECO:0000259" key="14">
    <source>
        <dbReference type="Pfam" id="PF01576"/>
    </source>
</evidence>
<dbReference type="PANTHER" id="PTHR45615:SF79">
    <property type="entry name" value="MYOSIN-4"/>
    <property type="match status" value="1"/>
</dbReference>
<sequence length="339" mass="37994">VKNLTEEMAALDETIAKLTKEKKALQEAHQQTLDDLQAEEDKVNTLTKAKTKLEQQVDDLEGSLEQEKKLLLGWKDFEISQIQSKIEDEQALGMQLQKKIKELQELEEEIEAERTSRAKAEKHRADLSRELEEISERLEEAGGATAAQIEMNKKREAEFQKMRRDLEEATLQHEATAAALRKKHADSTAELGEQIDNLQRVKQKLEKEKSELKMEIDDLASNMESVSKAKVLKYSLIKKLETDIAQIQGEMEDTIQEARNAEEKAKKAITDVSWGLLSLLLEDVFSPKCLQPQNGFHPLLPSGSHDGRRAEEGAGHQCPPGEDEEEPGPDGEGPAAPSG</sequence>
<dbReference type="GO" id="GO:0030016">
    <property type="term" value="C:myofibril"/>
    <property type="evidence" value="ECO:0007669"/>
    <property type="project" value="UniProtKB-SubCell"/>
</dbReference>
<dbReference type="GO" id="GO:0000146">
    <property type="term" value="F:microfilament motor activity"/>
    <property type="evidence" value="ECO:0007669"/>
    <property type="project" value="TreeGrafter"/>
</dbReference>
<evidence type="ECO:0000256" key="10">
    <source>
        <dbReference type="ARBA" id="ARBA00023203"/>
    </source>
</evidence>
<dbReference type="FunFam" id="1.20.5.340:FF:000006">
    <property type="entry name" value="Myosin heavy chain"/>
    <property type="match status" value="1"/>
</dbReference>
<keyword evidence="5" id="KW-0067">ATP-binding</keyword>